<gene>
    <name evidence="1" type="ORF">HPB49_015085</name>
</gene>
<reference evidence="1" key="1">
    <citation type="submission" date="2020-05" db="EMBL/GenBank/DDBJ databases">
        <title>Large-scale comparative analyses of tick genomes elucidate their genetic diversity and vector capacities.</title>
        <authorList>
            <person name="Jia N."/>
            <person name="Wang J."/>
            <person name="Shi W."/>
            <person name="Du L."/>
            <person name="Sun Y."/>
            <person name="Zhan W."/>
            <person name="Jiang J."/>
            <person name="Wang Q."/>
            <person name="Zhang B."/>
            <person name="Ji P."/>
            <person name="Sakyi L.B."/>
            <person name="Cui X."/>
            <person name="Yuan T."/>
            <person name="Jiang B."/>
            <person name="Yang W."/>
            <person name="Lam T.T.-Y."/>
            <person name="Chang Q."/>
            <person name="Ding S."/>
            <person name="Wang X."/>
            <person name="Zhu J."/>
            <person name="Ruan X."/>
            <person name="Zhao L."/>
            <person name="Wei J."/>
            <person name="Que T."/>
            <person name="Du C."/>
            <person name="Cheng J."/>
            <person name="Dai P."/>
            <person name="Han X."/>
            <person name="Huang E."/>
            <person name="Gao Y."/>
            <person name="Liu J."/>
            <person name="Shao H."/>
            <person name="Ye R."/>
            <person name="Li L."/>
            <person name="Wei W."/>
            <person name="Wang X."/>
            <person name="Wang C."/>
            <person name="Yang T."/>
            <person name="Huo Q."/>
            <person name="Li W."/>
            <person name="Guo W."/>
            <person name="Chen H."/>
            <person name="Zhou L."/>
            <person name="Ni X."/>
            <person name="Tian J."/>
            <person name="Zhou Y."/>
            <person name="Sheng Y."/>
            <person name="Liu T."/>
            <person name="Pan Y."/>
            <person name="Xia L."/>
            <person name="Li J."/>
            <person name="Zhao F."/>
            <person name="Cao W."/>
        </authorList>
    </citation>
    <scope>NUCLEOTIDE SEQUENCE</scope>
    <source>
        <strain evidence="1">Dsil-2018</strain>
    </source>
</reference>
<dbReference type="Proteomes" id="UP000821865">
    <property type="component" value="Chromosome 9"/>
</dbReference>
<evidence type="ECO:0000313" key="2">
    <source>
        <dbReference type="Proteomes" id="UP000821865"/>
    </source>
</evidence>
<organism evidence="1 2">
    <name type="scientific">Dermacentor silvarum</name>
    <name type="common">Tick</name>
    <dbReference type="NCBI Taxonomy" id="543639"/>
    <lineage>
        <taxon>Eukaryota</taxon>
        <taxon>Metazoa</taxon>
        <taxon>Ecdysozoa</taxon>
        <taxon>Arthropoda</taxon>
        <taxon>Chelicerata</taxon>
        <taxon>Arachnida</taxon>
        <taxon>Acari</taxon>
        <taxon>Parasitiformes</taxon>
        <taxon>Ixodida</taxon>
        <taxon>Ixodoidea</taxon>
        <taxon>Ixodidae</taxon>
        <taxon>Rhipicephalinae</taxon>
        <taxon>Dermacentor</taxon>
    </lineage>
</organism>
<sequence>MYNYGTSENKDRYGQEDPPAYDVDRITVPKVLFSSEGDTIADPKDVSLLAERLGSRLIFNHVVAPKDFRHLDFAYGYQATDFLHKMMIDTIEKYAGMSA</sequence>
<evidence type="ECO:0000313" key="1">
    <source>
        <dbReference type="EMBL" id="KAH7933657.1"/>
    </source>
</evidence>
<keyword evidence="2" id="KW-1185">Reference proteome</keyword>
<protein>
    <submittedName>
        <fullName evidence="1">Uncharacterized protein</fullName>
    </submittedName>
</protein>
<name>A0ACB8C489_DERSI</name>
<proteinExistence type="predicted"/>
<comment type="caution">
    <text evidence="1">The sequence shown here is derived from an EMBL/GenBank/DDBJ whole genome shotgun (WGS) entry which is preliminary data.</text>
</comment>
<dbReference type="EMBL" id="CM023478">
    <property type="protein sequence ID" value="KAH7933657.1"/>
    <property type="molecule type" value="Genomic_DNA"/>
</dbReference>
<accession>A0ACB8C489</accession>